<reference evidence="2 3" key="1">
    <citation type="journal article" date="2019" name="Emerg. Microbes Infect.">
        <title>Comprehensive subspecies identification of 175 nontuberculous mycobacteria species based on 7547 genomic profiles.</title>
        <authorList>
            <person name="Matsumoto Y."/>
            <person name="Kinjo T."/>
            <person name="Motooka D."/>
            <person name="Nabeya D."/>
            <person name="Jung N."/>
            <person name="Uechi K."/>
            <person name="Horii T."/>
            <person name="Iida T."/>
            <person name="Fujita J."/>
            <person name="Nakamura S."/>
        </authorList>
    </citation>
    <scope>NUCLEOTIDE SEQUENCE [LARGE SCALE GENOMIC DNA]</scope>
    <source>
        <strain evidence="2 3">JCM 18565</strain>
    </source>
</reference>
<name>A0ABQ1CFQ8_9MYCO</name>
<dbReference type="SUPFAM" id="SSF47598">
    <property type="entry name" value="Ribbon-helix-helix"/>
    <property type="match status" value="1"/>
</dbReference>
<proteinExistence type="predicted"/>
<evidence type="ECO:0000313" key="3">
    <source>
        <dbReference type="Proteomes" id="UP000465240"/>
    </source>
</evidence>
<accession>A0ABQ1CFQ8</accession>
<comment type="caution">
    <text evidence="2">The sequence shown here is derived from an EMBL/GenBank/DDBJ whole genome shotgun (WGS) entry which is preliminary data.</text>
</comment>
<organism evidence="2 3">
    <name type="scientific">Mycobacterium paragordonae</name>
    <dbReference type="NCBI Taxonomy" id="1389713"/>
    <lineage>
        <taxon>Bacteria</taxon>
        <taxon>Bacillati</taxon>
        <taxon>Actinomycetota</taxon>
        <taxon>Actinomycetes</taxon>
        <taxon>Mycobacteriales</taxon>
        <taxon>Mycobacteriaceae</taxon>
        <taxon>Mycobacterium</taxon>
    </lineage>
</organism>
<dbReference type="InterPro" id="IPR012869">
    <property type="entry name" value="RHH_5"/>
</dbReference>
<dbReference type="Proteomes" id="UP000465240">
    <property type="component" value="Unassembled WGS sequence"/>
</dbReference>
<keyword evidence="3" id="KW-1185">Reference proteome</keyword>
<feature type="domain" description="CopG-like ribbon-helix-helix" evidence="1">
    <location>
        <begin position="5"/>
        <end position="36"/>
    </location>
</feature>
<evidence type="ECO:0000313" key="2">
    <source>
        <dbReference type="EMBL" id="GFG83323.1"/>
    </source>
</evidence>
<gene>
    <name evidence="2" type="ORF">MPRG_65990</name>
</gene>
<sequence>MAARLPEDVYAAVKTKAADTGLSMSQLVADLLSEAIGRPDLVRNLGKHDEGVLPLAM</sequence>
<dbReference type="EMBL" id="BLKX01000005">
    <property type="protein sequence ID" value="GFG83323.1"/>
    <property type="molecule type" value="Genomic_DNA"/>
</dbReference>
<evidence type="ECO:0000259" key="1">
    <source>
        <dbReference type="Pfam" id="PF07878"/>
    </source>
</evidence>
<dbReference type="InterPro" id="IPR010985">
    <property type="entry name" value="Ribbon_hlx_hlx"/>
</dbReference>
<protein>
    <recommendedName>
        <fullName evidence="1">CopG-like ribbon-helix-helix domain-containing protein</fullName>
    </recommendedName>
</protein>
<dbReference type="Pfam" id="PF07878">
    <property type="entry name" value="RHH_5"/>
    <property type="match status" value="1"/>
</dbReference>